<dbReference type="Proteomes" id="UP000229916">
    <property type="component" value="Unassembled WGS sequence"/>
</dbReference>
<accession>A0A2M7AMR8</accession>
<dbReference type="Pfam" id="PF02535">
    <property type="entry name" value="Zip"/>
    <property type="match status" value="1"/>
</dbReference>
<comment type="subcellular location">
    <subcellularLocation>
        <location evidence="1">Membrane</location>
        <topology evidence="1">Multi-pass membrane protein</topology>
    </subcellularLocation>
</comment>
<evidence type="ECO:0000256" key="3">
    <source>
        <dbReference type="ARBA" id="ARBA00022989"/>
    </source>
</evidence>
<feature type="transmembrane region" description="Helical" evidence="5">
    <location>
        <begin position="37"/>
        <end position="57"/>
    </location>
</feature>
<dbReference type="EMBL" id="PEWD01000068">
    <property type="protein sequence ID" value="PIU68540.1"/>
    <property type="molecule type" value="Genomic_DNA"/>
</dbReference>
<organism evidence="6 7">
    <name type="scientific">candidate division WWE3 bacterium CG06_land_8_20_14_3_00_42_16</name>
    <dbReference type="NCBI Taxonomy" id="1975083"/>
    <lineage>
        <taxon>Bacteria</taxon>
        <taxon>Katanobacteria</taxon>
    </lineage>
</organism>
<evidence type="ECO:0000256" key="2">
    <source>
        <dbReference type="ARBA" id="ARBA00022692"/>
    </source>
</evidence>
<keyword evidence="4 5" id="KW-0472">Membrane</keyword>
<proteinExistence type="predicted"/>
<dbReference type="GO" id="GO:0016020">
    <property type="term" value="C:membrane"/>
    <property type="evidence" value="ECO:0007669"/>
    <property type="project" value="UniProtKB-SubCell"/>
</dbReference>
<keyword evidence="2 5" id="KW-0812">Transmembrane</keyword>
<dbReference type="InterPro" id="IPR003689">
    <property type="entry name" value="ZIP"/>
</dbReference>
<comment type="caution">
    <text evidence="6">The sequence shown here is derived from an EMBL/GenBank/DDBJ whole genome shotgun (WGS) entry which is preliminary data.</text>
</comment>
<dbReference type="GO" id="GO:0046873">
    <property type="term" value="F:metal ion transmembrane transporter activity"/>
    <property type="evidence" value="ECO:0007669"/>
    <property type="project" value="InterPro"/>
</dbReference>
<feature type="transmembrane region" description="Helical" evidence="5">
    <location>
        <begin position="63"/>
        <end position="83"/>
    </location>
</feature>
<dbReference type="PANTHER" id="PTHR16950:SF16">
    <property type="entry name" value="ZINC TRANSPORTER ZIP13"/>
    <property type="match status" value="1"/>
</dbReference>
<feature type="transmembrane region" description="Helical" evidence="5">
    <location>
        <begin position="227"/>
        <end position="245"/>
    </location>
</feature>
<evidence type="ECO:0000256" key="1">
    <source>
        <dbReference type="ARBA" id="ARBA00004141"/>
    </source>
</evidence>
<evidence type="ECO:0000256" key="5">
    <source>
        <dbReference type="SAM" id="Phobius"/>
    </source>
</evidence>
<reference evidence="7" key="1">
    <citation type="submission" date="2017-09" db="EMBL/GenBank/DDBJ databases">
        <title>Depth-based differentiation of microbial function through sediment-hosted aquifers and enrichment of novel symbionts in the deep terrestrial subsurface.</title>
        <authorList>
            <person name="Probst A.J."/>
            <person name="Ladd B."/>
            <person name="Jarett J.K."/>
            <person name="Geller-Mcgrath D.E."/>
            <person name="Sieber C.M.K."/>
            <person name="Emerson J.B."/>
            <person name="Anantharaman K."/>
            <person name="Thomas B.C."/>
            <person name="Malmstrom R."/>
            <person name="Stieglmeier M."/>
            <person name="Klingl A."/>
            <person name="Woyke T."/>
            <person name="Ryan C.M."/>
            <person name="Banfield J.F."/>
        </authorList>
    </citation>
    <scope>NUCLEOTIDE SEQUENCE [LARGE SCALE GENOMIC DNA]</scope>
</reference>
<evidence type="ECO:0000313" key="6">
    <source>
        <dbReference type="EMBL" id="PIU68540.1"/>
    </source>
</evidence>
<gene>
    <name evidence="6" type="ORF">COS81_03590</name>
</gene>
<evidence type="ECO:0000256" key="4">
    <source>
        <dbReference type="ARBA" id="ARBA00023136"/>
    </source>
</evidence>
<feature type="transmembrane region" description="Helical" evidence="5">
    <location>
        <begin position="6"/>
        <end position="25"/>
    </location>
</feature>
<name>A0A2M7AMR8_UNCKA</name>
<dbReference type="AlphaFoldDB" id="A0A2M7AMR8"/>
<dbReference type="PANTHER" id="PTHR16950">
    <property type="entry name" value="ZINC TRANSPORTER SLC39A7 HISTIDINE-RICH MEMBRANE PROTEIN KE4"/>
    <property type="match status" value="1"/>
</dbReference>
<feature type="transmembrane region" description="Helical" evidence="5">
    <location>
        <begin position="167"/>
        <end position="188"/>
    </location>
</feature>
<keyword evidence="3 5" id="KW-1133">Transmembrane helix</keyword>
<evidence type="ECO:0000313" key="7">
    <source>
        <dbReference type="Proteomes" id="UP000229916"/>
    </source>
</evidence>
<sequence>MVNAVYSLVAVLIVSSISLVGVLFLPLQKEDLKKIISFLVSFATGVLFGDVFLHLIPDIYERMGLEIKISLLILGGIFLFFTLEKMVKWHHCHDPECKEHSSSIATMNLIGDGLHNFLDGVLIAGSFLANFTLGITTTLAVLAHEIPQEIGDFGVLLHAGYSRKKALLYNFISALAALLGVLVVILVRIKIEDIYLYILPATAGGFLYIAGSDLLPELHKELHPSQALNQFLGIGLGILLMLAMLNL</sequence>
<feature type="transmembrane region" description="Helical" evidence="5">
    <location>
        <begin position="194"/>
        <end position="215"/>
    </location>
</feature>
<protein>
    <submittedName>
        <fullName evidence="6">ZIP family metal transporter</fullName>
    </submittedName>
</protein>